<dbReference type="OrthoDB" id="4828368at2"/>
<sequence length="253" mass="26434">MIGSATWSEEVRMRFQAPPGWPPTPDGWAPEPGWEPEPQWPAPPPGWAFWLDDHGMPLRPRPDATLPPWDLRAADLTSSGPGGTDRVVEEVRATRRRALRTFLLAVVVVGAAAGGAVLAADAGGGLLWVAGLAVGVALAVRAWRRWRSVAGFDVAPTALGRVTVVVGLAAAVGAGYLAFTTPGVMTTTSSPLPPPESVGSCWQDAPDGVLEQVPCSGPHAYRVSVVVSDSARCPAASTYVVTLGARFGCLVED</sequence>
<accession>A0A021VX46</accession>
<keyword evidence="2" id="KW-1133">Transmembrane helix</keyword>
<dbReference type="EMBL" id="AXCW01000078">
    <property type="protein sequence ID" value="EYR63652.1"/>
    <property type="molecule type" value="Genomic_DNA"/>
</dbReference>
<comment type="caution">
    <text evidence="3">The sequence shown here is derived from an EMBL/GenBank/DDBJ whole genome shotgun (WGS) entry which is preliminary data.</text>
</comment>
<reference evidence="3 4" key="1">
    <citation type="submission" date="2014-01" db="EMBL/GenBank/DDBJ databases">
        <title>Actinotalea ferrariae CF5-4.</title>
        <authorList>
            <person name="Chen F."/>
            <person name="Li Y."/>
            <person name="Wang G."/>
        </authorList>
    </citation>
    <scope>NUCLEOTIDE SEQUENCE [LARGE SCALE GENOMIC DNA]</scope>
    <source>
        <strain evidence="3 4">CF5-4</strain>
    </source>
</reference>
<keyword evidence="2" id="KW-0472">Membrane</keyword>
<feature type="transmembrane region" description="Helical" evidence="2">
    <location>
        <begin position="102"/>
        <end position="120"/>
    </location>
</feature>
<keyword evidence="4" id="KW-1185">Reference proteome</keyword>
<feature type="transmembrane region" description="Helical" evidence="2">
    <location>
        <begin position="158"/>
        <end position="179"/>
    </location>
</feature>
<evidence type="ECO:0000313" key="4">
    <source>
        <dbReference type="Proteomes" id="UP000019753"/>
    </source>
</evidence>
<evidence type="ECO:0000313" key="3">
    <source>
        <dbReference type="EMBL" id="EYR63652.1"/>
    </source>
</evidence>
<protein>
    <submittedName>
        <fullName evidence="3">Uncharacterized protein</fullName>
    </submittedName>
</protein>
<feature type="region of interest" description="Disordered" evidence="1">
    <location>
        <begin position="17"/>
        <end position="38"/>
    </location>
</feature>
<dbReference type="RefSeq" id="WP_034225448.1">
    <property type="nucleotide sequence ID" value="NZ_AXCW01000078.1"/>
</dbReference>
<organism evidence="3 4">
    <name type="scientific">Actinotalea ferrariae CF5-4</name>
    <dbReference type="NCBI Taxonomy" id="948458"/>
    <lineage>
        <taxon>Bacteria</taxon>
        <taxon>Bacillati</taxon>
        <taxon>Actinomycetota</taxon>
        <taxon>Actinomycetes</taxon>
        <taxon>Micrococcales</taxon>
        <taxon>Cellulomonadaceae</taxon>
        <taxon>Actinotalea</taxon>
    </lineage>
</organism>
<dbReference type="Proteomes" id="UP000019753">
    <property type="component" value="Unassembled WGS sequence"/>
</dbReference>
<gene>
    <name evidence="3" type="ORF">N866_19115</name>
</gene>
<dbReference type="AlphaFoldDB" id="A0A021VX46"/>
<proteinExistence type="predicted"/>
<keyword evidence="2" id="KW-0812">Transmembrane</keyword>
<evidence type="ECO:0000256" key="2">
    <source>
        <dbReference type="SAM" id="Phobius"/>
    </source>
</evidence>
<feature type="transmembrane region" description="Helical" evidence="2">
    <location>
        <begin position="126"/>
        <end position="146"/>
    </location>
</feature>
<name>A0A021VX46_9CELL</name>
<evidence type="ECO:0000256" key="1">
    <source>
        <dbReference type="SAM" id="MobiDB-lite"/>
    </source>
</evidence>